<dbReference type="InterPro" id="IPR008974">
    <property type="entry name" value="TRAF-like"/>
</dbReference>
<accession>A0A816B9V6</accession>
<evidence type="ECO:0000313" key="9">
    <source>
        <dbReference type="Proteomes" id="UP000663832"/>
    </source>
</evidence>
<gene>
    <name evidence="7" type="ORF">BJG266_LOCUS36588</name>
    <name evidence="8" type="ORF">QVE165_LOCUS53568</name>
</gene>
<dbReference type="InterPro" id="IPR001841">
    <property type="entry name" value="Znf_RING"/>
</dbReference>
<evidence type="ECO:0000313" key="7">
    <source>
        <dbReference type="EMBL" id="CAF1381300.1"/>
    </source>
</evidence>
<proteinExistence type="predicted"/>
<dbReference type="Gene3D" id="2.60.210.10">
    <property type="entry name" value="Apoptosis, Tumor Necrosis Factor Receptor Associated Protein 2, Chain A"/>
    <property type="match status" value="1"/>
</dbReference>
<keyword evidence="3" id="KW-0862">Zinc</keyword>
<sequence length="402" mass="47139">MVGFDAKNITNIRGIYHCSICFLILRNPVQLVCGHRQCKSCVESKLDKGIIKCSVCQEETQQSEVMLDTGLGSDMEFLHVTCSLCNWEGLLKDYEVRRIVIDERCTTEHHQDAITAFLNGDPSQLVTNQPTTNYEKNINNLFQTNPSLFENSNTKSQKLFETINTRNNGLSKLSKQNRFIPQTSKYFTLWHSYKENTGRRYMRFFSMLTARLNNIIVRAPFDSGEAYHLRNQTSVQRYIIDSFRLDLKSDNFRRPPSGMNIATGTPRFCPMPILQREQNLHVQNDTLFIRTMVDFSNLPKPLLPNRHALCLNPGLPVRVQRSLIRKELEQRTPRKLTKQEREQQAKRSLIKQELERRAKYKLRFRLFKQEEERRAQENSIEQKEEERAQPILFRRDDGRSSE</sequence>
<dbReference type="OrthoDB" id="5977395at2759"/>
<reference evidence="8" key="1">
    <citation type="submission" date="2021-02" db="EMBL/GenBank/DDBJ databases">
        <authorList>
            <person name="Nowell W R."/>
        </authorList>
    </citation>
    <scope>NUCLEOTIDE SEQUENCE</scope>
</reference>
<name>A0A816B9V6_9BILA</name>
<keyword evidence="9" id="KW-1185">Reference proteome</keyword>
<evidence type="ECO:0000313" key="8">
    <source>
        <dbReference type="EMBL" id="CAF1607691.1"/>
    </source>
</evidence>
<dbReference type="InterPro" id="IPR018957">
    <property type="entry name" value="Znf_C3HC4_RING-type"/>
</dbReference>
<evidence type="ECO:0000256" key="4">
    <source>
        <dbReference type="PROSITE-ProRule" id="PRU00175"/>
    </source>
</evidence>
<dbReference type="Proteomes" id="UP000663877">
    <property type="component" value="Unassembled WGS sequence"/>
</dbReference>
<evidence type="ECO:0000256" key="3">
    <source>
        <dbReference type="ARBA" id="ARBA00022833"/>
    </source>
</evidence>
<dbReference type="SUPFAM" id="SSF49599">
    <property type="entry name" value="TRAF domain-like"/>
    <property type="match status" value="1"/>
</dbReference>
<evidence type="ECO:0000256" key="5">
    <source>
        <dbReference type="SAM" id="MobiDB-lite"/>
    </source>
</evidence>
<dbReference type="Gene3D" id="3.30.40.10">
    <property type="entry name" value="Zinc/RING finger domain, C3HC4 (zinc finger)"/>
    <property type="match status" value="1"/>
</dbReference>
<evidence type="ECO:0000259" key="6">
    <source>
        <dbReference type="PROSITE" id="PS50089"/>
    </source>
</evidence>
<dbReference type="InterPro" id="IPR013083">
    <property type="entry name" value="Znf_RING/FYVE/PHD"/>
</dbReference>
<comment type="caution">
    <text evidence="8">The sequence shown here is derived from an EMBL/GenBank/DDBJ whole genome shotgun (WGS) entry which is preliminary data.</text>
</comment>
<protein>
    <recommendedName>
        <fullName evidence="6">RING-type domain-containing protein</fullName>
    </recommendedName>
</protein>
<feature type="region of interest" description="Disordered" evidence="5">
    <location>
        <begin position="371"/>
        <end position="402"/>
    </location>
</feature>
<organism evidence="8 9">
    <name type="scientific">Adineta steineri</name>
    <dbReference type="NCBI Taxonomy" id="433720"/>
    <lineage>
        <taxon>Eukaryota</taxon>
        <taxon>Metazoa</taxon>
        <taxon>Spiralia</taxon>
        <taxon>Gnathifera</taxon>
        <taxon>Rotifera</taxon>
        <taxon>Eurotatoria</taxon>
        <taxon>Bdelloidea</taxon>
        <taxon>Adinetida</taxon>
        <taxon>Adinetidae</taxon>
        <taxon>Adineta</taxon>
    </lineage>
</organism>
<evidence type="ECO:0000256" key="1">
    <source>
        <dbReference type="ARBA" id="ARBA00022723"/>
    </source>
</evidence>
<feature type="domain" description="RING-type" evidence="6">
    <location>
        <begin position="18"/>
        <end position="57"/>
    </location>
</feature>
<dbReference type="Proteomes" id="UP000663832">
    <property type="component" value="Unassembled WGS sequence"/>
</dbReference>
<keyword evidence="2 4" id="KW-0863">Zinc-finger</keyword>
<keyword evidence="1" id="KW-0479">Metal-binding</keyword>
<dbReference type="EMBL" id="CAJNOM010001431">
    <property type="protein sequence ID" value="CAF1607691.1"/>
    <property type="molecule type" value="Genomic_DNA"/>
</dbReference>
<dbReference type="Pfam" id="PF00097">
    <property type="entry name" value="zf-C3HC4"/>
    <property type="match status" value="1"/>
</dbReference>
<dbReference type="PROSITE" id="PS50089">
    <property type="entry name" value="ZF_RING_2"/>
    <property type="match status" value="1"/>
</dbReference>
<dbReference type="EMBL" id="CAJNOI010001090">
    <property type="protein sequence ID" value="CAF1381300.1"/>
    <property type="molecule type" value="Genomic_DNA"/>
</dbReference>
<dbReference type="AlphaFoldDB" id="A0A816B9V6"/>
<dbReference type="SUPFAM" id="SSF57850">
    <property type="entry name" value="RING/U-box"/>
    <property type="match status" value="1"/>
</dbReference>
<dbReference type="GO" id="GO:0008270">
    <property type="term" value="F:zinc ion binding"/>
    <property type="evidence" value="ECO:0007669"/>
    <property type="project" value="UniProtKB-KW"/>
</dbReference>
<evidence type="ECO:0000256" key="2">
    <source>
        <dbReference type="ARBA" id="ARBA00022771"/>
    </source>
</evidence>